<keyword evidence="2" id="KW-1185">Reference proteome</keyword>
<organism evidence="1 2">
    <name type="scientific">Segniliparus rotundus (strain ATCC BAA-972 / CDC 1076 / CIP 108378 / DSM 44985 / JCM 13578)</name>
    <dbReference type="NCBI Taxonomy" id="640132"/>
    <lineage>
        <taxon>Bacteria</taxon>
        <taxon>Bacillati</taxon>
        <taxon>Actinomycetota</taxon>
        <taxon>Actinomycetes</taxon>
        <taxon>Mycobacteriales</taxon>
        <taxon>Segniliparaceae</taxon>
        <taxon>Segniliparus</taxon>
    </lineage>
</organism>
<dbReference type="Proteomes" id="UP000002247">
    <property type="component" value="Chromosome"/>
</dbReference>
<dbReference type="KEGG" id="srt:Srot_1034"/>
<dbReference type="AlphaFoldDB" id="D6ZEY3"/>
<accession>D6ZEY3</accession>
<reference evidence="1 2" key="1">
    <citation type="journal article" date="2010" name="Stand. Genomic Sci.">
        <title>Complete genome sequence of Segniliparus rotundus type strain (CDC 1076).</title>
        <authorList>
            <person name="Sikorski J."/>
            <person name="Lapidus A."/>
            <person name="Copeland A."/>
            <person name="Misra M."/>
            <person name="Glavina Del Rio T."/>
            <person name="Nolan M."/>
            <person name="Lucas S."/>
            <person name="Chen F."/>
            <person name="Tice H."/>
            <person name="Cheng J.F."/>
            <person name="Jando M."/>
            <person name="Schneider S."/>
            <person name="Bruce D."/>
            <person name="Goodwin L."/>
            <person name="Pitluck S."/>
            <person name="Liolios K."/>
            <person name="Mikhailova N."/>
            <person name="Pati A."/>
            <person name="Ivanova N."/>
            <person name="Mavromatis K."/>
            <person name="Chen A."/>
            <person name="Palaniappan K."/>
            <person name="Chertkov O."/>
            <person name="Land M."/>
            <person name="Hauser L."/>
            <person name="Chang Y.J."/>
            <person name="Jeffries C.D."/>
            <person name="Brettin T."/>
            <person name="Detter J.C."/>
            <person name="Han C."/>
            <person name="Rohde M."/>
            <person name="Goker M."/>
            <person name="Bristow J."/>
            <person name="Eisen J.A."/>
            <person name="Markowitz V."/>
            <person name="Hugenholtz P."/>
            <person name="Kyrpides N.C."/>
            <person name="Klenk H.P."/>
        </authorList>
    </citation>
    <scope>NUCLEOTIDE SEQUENCE [LARGE SCALE GENOMIC DNA]</scope>
    <source>
        <strain evidence="2">ATCC BAA-972 / CDC 1076 / CIP 108378 / DSM 44985 / JCM 13578</strain>
    </source>
</reference>
<protein>
    <submittedName>
        <fullName evidence="1">Uncharacterized protein</fullName>
    </submittedName>
</protein>
<proteinExistence type="predicted"/>
<dbReference type="EMBL" id="CP001958">
    <property type="protein sequence ID" value="ADG97507.1"/>
    <property type="molecule type" value="Genomic_DNA"/>
</dbReference>
<gene>
    <name evidence="1" type="ordered locus">Srot_1034</name>
</gene>
<dbReference type="HOGENOM" id="CLU_2604051_0_0_11"/>
<name>D6ZEY3_SEGRD</name>
<sequence length="79" mass="8849">MSGGYLESIHPERVGGADPERVQEALFEAVRRLGGRVGELDKFTLPPQRKRFLNHLDGKDAERFARILYEELGKAGLLA</sequence>
<evidence type="ECO:0000313" key="2">
    <source>
        <dbReference type="Proteomes" id="UP000002247"/>
    </source>
</evidence>
<evidence type="ECO:0000313" key="1">
    <source>
        <dbReference type="EMBL" id="ADG97507.1"/>
    </source>
</evidence>